<dbReference type="AlphaFoldDB" id="A0A917KFX7"/>
<keyword evidence="2" id="KW-1185">Reference proteome</keyword>
<comment type="caution">
    <text evidence="1">The sequence shown here is derived from an EMBL/GenBank/DDBJ whole genome shotgun (WGS) entry which is preliminary data.</text>
</comment>
<reference evidence="1" key="2">
    <citation type="submission" date="2020-09" db="EMBL/GenBank/DDBJ databases">
        <authorList>
            <person name="Sun Q."/>
            <person name="Zhou Y."/>
        </authorList>
    </citation>
    <scope>NUCLEOTIDE SEQUENCE</scope>
    <source>
        <strain evidence="1">CGMCC 1.3617</strain>
    </source>
</reference>
<dbReference type="Proteomes" id="UP000661507">
    <property type="component" value="Unassembled WGS sequence"/>
</dbReference>
<evidence type="ECO:0000313" key="2">
    <source>
        <dbReference type="Proteomes" id="UP000661507"/>
    </source>
</evidence>
<protein>
    <submittedName>
        <fullName evidence="1">Uncharacterized protein</fullName>
    </submittedName>
</protein>
<accession>A0A917KFX7</accession>
<dbReference type="RefSeq" id="WP_188966753.1">
    <property type="nucleotide sequence ID" value="NZ_BMKW01000004.1"/>
</dbReference>
<gene>
    <name evidence="1" type="ORF">GCM10011320_18430</name>
</gene>
<reference evidence="1" key="1">
    <citation type="journal article" date="2014" name="Int. J. Syst. Evol. Microbiol.">
        <title>Complete genome sequence of Corynebacterium casei LMG S-19264T (=DSM 44701T), isolated from a smear-ripened cheese.</title>
        <authorList>
            <consortium name="US DOE Joint Genome Institute (JGI-PGF)"/>
            <person name="Walter F."/>
            <person name="Albersmeier A."/>
            <person name="Kalinowski J."/>
            <person name="Ruckert C."/>
        </authorList>
    </citation>
    <scope>NUCLEOTIDE SEQUENCE</scope>
    <source>
        <strain evidence="1">CGMCC 1.3617</strain>
    </source>
</reference>
<proteinExistence type="predicted"/>
<dbReference type="EMBL" id="BMKW01000004">
    <property type="protein sequence ID" value="GGJ11624.1"/>
    <property type="molecule type" value="Genomic_DNA"/>
</dbReference>
<sequence length="120" mass="12410">MDKNPDSRVPITCFPDAEALAAWLGAGGPAAVLTDMPGIASGAVATERFDARPVHRFGCGCCAGRSAAAVALDRLFQGRARGRSPWFDRVAVVAASPAAQAQVATALREDALTLARFRAG</sequence>
<evidence type="ECO:0000313" key="1">
    <source>
        <dbReference type="EMBL" id="GGJ11624.1"/>
    </source>
</evidence>
<name>A0A917KFX7_9PROT</name>
<organism evidence="1 2">
    <name type="scientific">Neoroseomonas lacus</name>
    <dbReference type="NCBI Taxonomy" id="287609"/>
    <lineage>
        <taxon>Bacteria</taxon>
        <taxon>Pseudomonadati</taxon>
        <taxon>Pseudomonadota</taxon>
        <taxon>Alphaproteobacteria</taxon>
        <taxon>Acetobacterales</taxon>
        <taxon>Acetobacteraceae</taxon>
        <taxon>Neoroseomonas</taxon>
    </lineage>
</organism>